<dbReference type="GO" id="GO:0016887">
    <property type="term" value="F:ATP hydrolysis activity"/>
    <property type="evidence" value="ECO:0007669"/>
    <property type="project" value="InterPro"/>
</dbReference>
<accession>G8R2U2</accession>
<dbReference type="AlphaFoldDB" id="G8R2U2"/>
<feature type="domain" description="ABC transporter" evidence="3">
    <location>
        <begin position="4"/>
        <end position="236"/>
    </location>
</feature>
<dbReference type="CDD" id="cd03263">
    <property type="entry name" value="ABC_subfamily_A"/>
    <property type="match status" value="1"/>
</dbReference>
<dbReference type="KEGG" id="oho:Oweho_0886"/>
<keyword evidence="5" id="KW-1185">Reference proteome</keyword>
<organism evidence="4 5">
    <name type="scientific">Owenweeksia hongkongensis (strain DSM 17368 / CIP 108786 / JCM 12287 / NRRL B-23963 / UST20020801)</name>
    <dbReference type="NCBI Taxonomy" id="926562"/>
    <lineage>
        <taxon>Bacteria</taxon>
        <taxon>Pseudomonadati</taxon>
        <taxon>Bacteroidota</taxon>
        <taxon>Flavobacteriia</taxon>
        <taxon>Flavobacteriales</taxon>
        <taxon>Owenweeksiaceae</taxon>
        <taxon>Owenweeksia</taxon>
    </lineage>
</organism>
<dbReference type="EMBL" id="CP003156">
    <property type="protein sequence ID" value="AEV31897.1"/>
    <property type="molecule type" value="Genomic_DNA"/>
</dbReference>
<dbReference type="InterPro" id="IPR017871">
    <property type="entry name" value="ABC_transporter-like_CS"/>
</dbReference>
<dbReference type="GO" id="GO:0005524">
    <property type="term" value="F:ATP binding"/>
    <property type="evidence" value="ECO:0007669"/>
    <property type="project" value="UniProtKB-KW"/>
</dbReference>
<dbReference type="Gene3D" id="3.40.50.300">
    <property type="entry name" value="P-loop containing nucleotide triphosphate hydrolases"/>
    <property type="match status" value="1"/>
</dbReference>
<evidence type="ECO:0000313" key="5">
    <source>
        <dbReference type="Proteomes" id="UP000005631"/>
    </source>
</evidence>
<dbReference type="HOGENOM" id="CLU_000604_1_2_10"/>
<evidence type="ECO:0000259" key="3">
    <source>
        <dbReference type="PROSITE" id="PS50893"/>
    </source>
</evidence>
<dbReference type="PROSITE" id="PS50893">
    <property type="entry name" value="ABC_TRANSPORTER_2"/>
    <property type="match status" value="1"/>
</dbReference>
<gene>
    <name evidence="4" type="ordered locus">Oweho_0886</name>
</gene>
<reference evidence="4 5" key="1">
    <citation type="journal article" date="2012" name="Stand. Genomic Sci.">
        <title>Genome sequence of the orange-pigmented seawater bacterium Owenweeksia hongkongensis type strain (UST20020801(T)).</title>
        <authorList>
            <person name="Riedel T."/>
            <person name="Held B."/>
            <person name="Nolan M."/>
            <person name="Lucas S."/>
            <person name="Lapidus A."/>
            <person name="Tice H."/>
            <person name="Del Rio T.G."/>
            <person name="Cheng J.F."/>
            <person name="Han C."/>
            <person name="Tapia R."/>
            <person name="Goodwin L.A."/>
            <person name="Pitluck S."/>
            <person name="Liolios K."/>
            <person name="Mavromatis K."/>
            <person name="Pagani I."/>
            <person name="Ivanova N."/>
            <person name="Mikhailova N."/>
            <person name="Pati A."/>
            <person name="Chen A."/>
            <person name="Palaniappan K."/>
            <person name="Rohde M."/>
            <person name="Tindall B.J."/>
            <person name="Detter J.C."/>
            <person name="Goker M."/>
            <person name="Woyke T."/>
            <person name="Bristow J."/>
            <person name="Eisen J.A."/>
            <person name="Markowitz V."/>
            <person name="Hugenholtz P."/>
            <person name="Klenk H.P."/>
            <person name="Kyrpides N.C."/>
        </authorList>
    </citation>
    <scope>NUCLEOTIDE SEQUENCE</scope>
    <source>
        <strain evidence="5">DSM 17368 / JCM 12287 / NRRL B-23963</strain>
    </source>
</reference>
<dbReference type="OrthoDB" id="9801987at2"/>
<dbReference type="PANTHER" id="PTHR43038:SF3">
    <property type="entry name" value="ABC TRANSPORTER G FAMILY MEMBER 20 ISOFORM X1"/>
    <property type="match status" value="1"/>
</dbReference>
<dbReference type="SUPFAM" id="SSF52540">
    <property type="entry name" value="P-loop containing nucleoside triphosphate hydrolases"/>
    <property type="match status" value="1"/>
</dbReference>
<dbReference type="InterPro" id="IPR003593">
    <property type="entry name" value="AAA+_ATPase"/>
</dbReference>
<dbReference type="PROSITE" id="PS00211">
    <property type="entry name" value="ABC_TRANSPORTER_1"/>
    <property type="match status" value="1"/>
</dbReference>
<dbReference type="SMART" id="SM00382">
    <property type="entry name" value="AAA"/>
    <property type="match status" value="1"/>
</dbReference>
<keyword evidence="1" id="KW-0547">Nucleotide-binding</keyword>
<dbReference type="RefSeq" id="WP_014201258.1">
    <property type="nucleotide sequence ID" value="NC_016599.1"/>
</dbReference>
<evidence type="ECO:0000256" key="2">
    <source>
        <dbReference type="ARBA" id="ARBA00022840"/>
    </source>
</evidence>
<dbReference type="eggNOG" id="COG1131">
    <property type="taxonomic scope" value="Bacteria"/>
</dbReference>
<protein>
    <submittedName>
        <fullName evidence="4">ABC-type multidrug transport system, ATPase component</fullName>
    </submittedName>
</protein>
<dbReference type="Pfam" id="PF00005">
    <property type="entry name" value="ABC_tran"/>
    <property type="match status" value="1"/>
</dbReference>
<proteinExistence type="predicted"/>
<sequence length="246" mass="27448">MQAVQVQNLSHQYKGAENPLMQNLNLSVNEGQSFGLFGPNGAGKTTLMSLITGVIKPQTGSVKLLGLNMTTHKKEVRHQFGYVPQSLSFYDELTPIQNLEYFGAMMGLSRKQIKDRGEALLHVLGLEKVGTKPVKEFSGGMKRRVNLAIGVLHQPRILFLDEPTVGVDVQTRHAIIQYLKELNANGTTLFYTSHHLSEAQELCNEIALMDNGEILAKDSLEIMLKNHGEETLENLFLKLTGKQYRD</sequence>
<dbReference type="STRING" id="926562.Oweho_0886"/>
<evidence type="ECO:0000313" key="4">
    <source>
        <dbReference type="EMBL" id="AEV31897.1"/>
    </source>
</evidence>
<dbReference type="Proteomes" id="UP000005631">
    <property type="component" value="Chromosome"/>
</dbReference>
<evidence type="ECO:0000256" key="1">
    <source>
        <dbReference type="ARBA" id="ARBA00022741"/>
    </source>
</evidence>
<dbReference type="InterPro" id="IPR027417">
    <property type="entry name" value="P-loop_NTPase"/>
</dbReference>
<dbReference type="InterPro" id="IPR003439">
    <property type="entry name" value="ABC_transporter-like_ATP-bd"/>
</dbReference>
<name>G8R2U2_OWEHD</name>
<dbReference type="PANTHER" id="PTHR43038">
    <property type="entry name" value="ATP-BINDING CASSETTE, SUB-FAMILY H, MEMBER 1"/>
    <property type="match status" value="1"/>
</dbReference>
<keyword evidence="2" id="KW-0067">ATP-binding</keyword>